<dbReference type="EMBL" id="JPRM01000035">
    <property type="protein sequence ID" value="KFF11435.1"/>
    <property type="molecule type" value="Genomic_DNA"/>
</dbReference>
<name>A0A086A421_FLAHY</name>
<dbReference type="EMBL" id="MUGY01000013">
    <property type="protein sequence ID" value="OXA93633.1"/>
    <property type="molecule type" value="Genomic_DNA"/>
</dbReference>
<organism evidence="2 4">
    <name type="scientific">Flavobacterium hydatis</name>
    <name type="common">Cytophaga aquatilis</name>
    <dbReference type="NCBI Taxonomy" id="991"/>
    <lineage>
        <taxon>Bacteria</taxon>
        <taxon>Pseudomonadati</taxon>
        <taxon>Bacteroidota</taxon>
        <taxon>Flavobacteriia</taxon>
        <taxon>Flavobacteriales</taxon>
        <taxon>Flavobacteriaceae</taxon>
        <taxon>Flavobacterium</taxon>
    </lineage>
</organism>
<comment type="caution">
    <text evidence="2">The sequence shown here is derived from an EMBL/GenBank/DDBJ whole genome shotgun (WGS) entry which is preliminary data.</text>
</comment>
<reference evidence="2 4" key="1">
    <citation type="submission" date="2014-07" db="EMBL/GenBank/DDBJ databases">
        <title>Genome of Flavobacterium hydatis DSM 2063.</title>
        <authorList>
            <person name="Pipes S.E."/>
            <person name="Stropko S.J."/>
            <person name="Newman J.D."/>
        </authorList>
    </citation>
    <scope>NUCLEOTIDE SEQUENCE [LARGE SCALE GENOMIC DNA]</scope>
    <source>
        <strain evidence="2 4">DSM 2063</strain>
    </source>
</reference>
<proteinExistence type="predicted"/>
<protein>
    <recommendedName>
        <fullName evidence="6">DUF304 domain-containing protein</fullName>
    </recommendedName>
</protein>
<dbReference type="STRING" id="991.IW20_19245"/>
<evidence type="ECO:0000313" key="5">
    <source>
        <dbReference type="Proteomes" id="UP000198424"/>
    </source>
</evidence>
<dbReference type="OrthoDB" id="1359943at2"/>
<dbReference type="eggNOG" id="ENOG50330F8">
    <property type="taxonomic scope" value="Bacteria"/>
</dbReference>
<dbReference type="RefSeq" id="WP_035625963.1">
    <property type="nucleotide sequence ID" value="NZ_JBEWQG010000002.1"/>
</dbReference>
<dbReference type="Proteomes" id="UP000198424">
    <property type="component" value="Unassembled WGS sequence"/>
</dbReference>
<feature type="transmembrane region" description="Helical" evidence="1">
    <location>
        <begin position="35"/>
        <end position="53"/>
    </location>
</feature>
<evidence type="ECO:0000313" key="4">
    <source>
        <dbReference type="Proteomes" id="UP000028712"/>
    </source>
</evidence>
<evidence type="ECO:0000313" key="3">
    <source>
        <dbReference type="EMBL" id="OXA93633.1"/>
    </source>
</evidence>
<sequence length="157" mass="18061">MISIKSKFNSLPIFIATFLTVLPLLVIYLSSTSPVAGMLLPILLLLFVIFFWMTMFRTRAHKLTIDDRYIIVNRYFGLGKSITYEINGLDGFIVLFEVGKLGISETLFILENGKRIASISTFYQSNFDELKQVLREKIRDLGEKEYNSKEESAEMLK</sequence>
<feature type="transmembrane region" description="Helical" evidence="1">
    <location>
        <begin position="12"/>
        <end position="29"/>
    </location>
</feature>
<evidence type="ECO:0008006" key="6">
    <source>
        <dbReference type="Google" id="ProtNLM"/>
    </source>
</evidence>
<accession>A0A086A421</accession>
<dbReference type="AlphaFoldDB" id="A0A086A421"/>
<gene>
    <name evidence="3" type="ORF">B0A62_12835</name>
    <name evidence="2" type="ORF">IW20_19245</name>
</gene>
<dbReference type="Proteomes" id="UP000028712">
    <property type="component" value="Unassembled WGS sequence"/>
</dbReference>
<keyword evidence="5" id="KW-1185">Reference proteome</keyword>
<evidence type="ECO:0000256" key="1">
    <source>
        <dbReference type="SAM" id="Phobius"/>
    </source>
</evidence>
<evidence type="ECO:0000313" key="2">
    <source>
        <dbReference type="EMBL" id="KFF11435.1"/>
    </source>
</evidence>
<keyword evidence="1" id="KW-1133">Transmembrane helix</keyword>
<reference evidence="3 5" key="2">
    <citation type="submission" date="2016-11" db="EMBL/GenBank/DDBJ databases">
        <title>Whole genomes of Flavobacteriaceae.</title>
        <authorList>
            <person name="Stine C."/>
            <person name="Li C."/>
            <person name="Tadesse D."/>
        </authorList>
    </citation>
    <scope>NUCLEOTIDE SEQUENCE [LARGE SCALE GENOMIC DNA]</scope>
    <source>
        <strain evidence="3 5">ATCC 29551</strain>
    </source>
</reference>
<keyword evidence="1" id="KW-0812">Transmembrane</keyword>
<keyword evidence="1" id="KW-0472">Membrane</keyword>